<evidence type="ECO:0000256" key="1">
    <source>
        <dbReference type="ARBA" id="ARBA00001954"/>
    </source>
</evidence>
<dbReference type="Proteomes" id="UP000241167">
    <property type="component" value="Unassembled WGS sequence"/>
</dbReference>
<proteinExistence type="predicted"/>
<evidence type="ECO:0008006" key="4">
    <source>
        <dbReference type="Google" id="ProtNLM"/>
    </source>
</evidence>
<dbReference type="Gene3D" id="2.60.120.620">
    <property type="entry name" value="q2cbj1_9rhob like domain"/>
    <property type="match status" value="1"/>
</dbReference>
<evidence type="ECO:0000313" key="3">
    <source>
        <dbReference type="Proteomes" id="UP000241167"/>
    </source>
</evidence>
<dbReference type="Pfam" id="PF05721">
    <property type="entry name" value="PhyH"/>
    <property type="match status" value="1"/>
</dbReference>
<dbReference type="AlphaFoldDB" id="A0A2P7QRQ5"/>
<organism evidence="2 3">
    <name type="scientific">Allosphingosinicella deserti</name>
    <dbReference type="NCBI Taxonomy" id="2116704"/>
    <lineage>
        <taxon>Bacteria</taxon>
        <taxon>Pseudomonadati</taxon>
        <taxon>Pseudomonadota</taxon>
        <taxon>Alphaproteobacteria</taxon>
        <taxon>Sphingomonadales</taxon>
        <taxon>Sphingomonadaceae</taxon>
        <taxon>Allosphingosinicella</taxon>
    </lineage>
</organism>
<dbReference type="SUPFAM" id="SSF51197">
    <property type="entry name" value="Clavaminate synthase-like"/>
    <property type="match status" value="1"/>
</dbReference>
<sequence length="306" mass="33332">MVAMPVFREPSLQEAFAERGYVVARLLEPIEAAELAAEVAALADARGAAANTRGPTGTYHVSLHDADADYRAAACALVREALAERVLALTRDYRFLNGGFLIKPAGAGSIEVHRDWTMTRNPRHVAINCWCPLIDVDEENGGLAVLEGSHRLVDNVEGPRIPPFFEAYRETLRAPSRILALRAGEAVILDYRLLHWSTANRTGARRLAIAGGFVPAAARTVLYLPDPGSGGKRFNIIEPSAADWMDALNEAIDPSGCRIPVVGSVKNRNRQVGQAAFEAMLAGRAPARRPVLARLMQRTRALLRRD</sequence>
<comment type="caution">
    <text evidence="2">The sequence shown here is derived from an EMBL/GenBank/DDBJ whole genome shotgun (WGS) entry which is preliminary data.</text>
</comment>
<evidence type="ECO:0000313" key="2">
    <source>
        <dbReference type="EMBL" id="PSJ40627.1"/>
    </source>
</evidence>
<dbReference type="RefSeq" id="WP_106512779.1">
    <property type="nucleotide sequence ID" value="NZ_PXYI01000003.1"/>
</dbReference>
<dbReference type="OrthoDB" id="2553118at2"/>
<protein>
    <recommendedName>
        <fullName evidence="4">Phytanoyl-CoA dioxygenase</fullName>
    </recommendedName>
</protein>
<comment type="cofactor">
    <cofactor evidence="1">
        <name>Fe(2+)</name>
        <dbReference type="ChEBI" id="CHEBI:29033"/>
    </cofactor>
</comment>
<dbReference type="InterPro" id="IPR008775">
    <property type="entry name" value="Phytyl_CoA_dOase-like"/>
</dbReference>
<name>A0A2P7QRQ5_9SPHN</name>
<dbReference type="GO" id="GO:0005506">
    <property type="term" value="F:iron ion binding"/>
    <property type="evidence" value="ECO:0007669"/>
    <property type="project" value="UniProtKB-ARBA"/>
</dbReference>
<keyword evidence="3" id="KW-1185">Reference proteome</keyword>
<reference evidence="2 3" key="1">
    <citation type="submission" date="2018-03" db="EMBL/GenBank/DDBJ databases">
        <title>The draft genome of Sphingosinicella sp. GL-C-18.</title>
        <authorList>
            <person name="Liu L."/>
            <person name="Li L."/>
            <person name="Liang L."/>
            <person name="Zhang X."/>
            <person name="Wang T."/>
        </authorList>
    </citation>
    <scope>NUCLEOTIDE SEQUENCE [LARGE SCALE GENOMIC DNA]</scope>
    <source>
        <strain evidence="2 3">GL-C-18</strain>
    </source>
</reference>
<dbReference type="GO" id="GO:0016706">
    <property type="term" value="F:2-oxoglutarate-dependent dioxygenase activity"/>
    <property type="evidence" value="ECO:0007669"/>
    <property type="project" value="UniProtKB-ARBA"/>
</dbReference>
<gene>
    <name evidence="2" type="ORF">C7I55_09910</name>
</gene>
<dbReference type="PANTHER" id="PTHR20883:SF48">
    <property type="entry name" value="ECTOINE DIOXYGENASE"/>
    <property type="match status" value="1"/>
</dbReference>
<dbReference type="EMBL" id="PXYI01000003">
    <property type="protein sequence ID" value="PSJ40627.1"/>
    <property type="molecule type" value="Genomic_DNA"/>
</dbReference>
<dbReference type="PANTHER" id="PTHR20883">
    <property type="entry name" value="PHYTANOYL-COA DIOXYGENASE DOMAIN CONTAINING 1"/>
    <property type="match status" value="1"/>
</dbReference>
<accession>A0A2P7QRQ5</accession>